<evidence type="ECO:0000313" key="2">
    <source>
        <dbReference type="Proteomes" id="UP001501598"/>
    </source>
</evidence>
<gene>
    <name evidence="1" type="ORF">GCM10023175_00870</name>
</gene>
<proteinExistence type="predicted"/>
<accession>A0ABP8RCX4</accession>
<dbReference type="RefSeq" id="WP_345411506.1">
    <property type="nucleotide sequence ID" value="NZ_BAABGT010000003.1"/>
</dbReference>
<evidence type="ECO:0000313" key="1">
    <source>
        <dbReference type="EMBL" id="GAA4535398.1"/>
    </source>
</evidence>
<reference evidence="2" key="1">
    <citation type="journal article" date="2019" name="Int. J. Syst. Evol. Microbiol.">
        <title>The Global Catalogue of Microorganisms (GCM) 10K type strain sequencing project: providing services to taxonomists for standard genome sequencing and annotation.</title>
        <authorList>
            <consortium name="The Broad Institute Genomics Platform"/>
            <consortium name="The Broad Institute Genome Sequencing Center for Infectious Disease"/>
            <person name="Wu L."/>
            <person name="Ma J."/>
        </authorList>
    </citation>
    <scope>NUCLEOTIDE SEQUENCE [LARGE SCALE GENOMIC DNA]</scope>
    <source>
        <strain evidence="2">JCM 17906</strain>
    </source>
</reference>
<organism evidence="1 2">
    <name type="scientific">Pseudonocardia xishanensis</name>
    <dbReference type="NCBI Taxonomy" id="630995"/>
    <lineage>
        <taxon>Bacteria</taxon>
        <taxon>Bacillati</taxon>
        <taxon>Actinomycetota</taxon>
        <taxon>Actinomycetes</taxon>
        <taxon>Pseudonocardiales</taxon>
        <taxon>Pseudonocardiaceae</taxon>
        <taxon>Pseudonocardia</taxon>
    </lineage>
</organism>
<dbReference type="Gene3D" id="2.160.10.10">
    <property type="entry name" value="Hexapeptide repeat proteins"/>
    <property type="match status" value="1"/>
</dbReference>
<dbReference type="EMBL" id="BAABGT010000003">
    <property type="protein sequence ID" value="GAA4535398.1"/>
    <property type="molecule type" value="Genomic_DNA"/>
</dbReference>
<sequence length="162" mass="17360">MRTDTGLLGSPAFAIPPSVQRALCSIHDPYFWGHERLWKLLPPFLALFDGTPLKALVLRALGVRVGRRLLDDGAAMPEHTLVTIGDHVTLGPRSTVQCHSLEDGTFKSDHTALRDGVTVGADAFVHYGVEMGAGTVLDADAFLMKGTVTGARTRWSGTPATP</sequence>
<name>A0ABP8RCX4_9PSEU</name>
<evidence type="ECO:0008006" key="3">
    <source>
        <dbReference type="Google" id="ProtNLM"/>
    </source>
</evidence>
<dbReference type="Proteomes" id="UP001501598">
    <property type="component" value="Unassembled WGS sequence"/>
</dbReference>
<protein>
    <recommendedName>
        <fullName evidence="3">Acetyltransferase-like isoleucine patch superfamily enzyme</fullName>
    </recommendedName>
</protein>
<comment type="caution">
    <text evidence="1">The sequence shown here is derived from an EMBL/GenBank/DDBJ whole genome shotgun (WGS) entry which is preliminary data.</text>
</comment>
<dbReference type="InterPro" id="IPR011004">
    <property type="entry name" value="Trimer_LpxA-like_sf"/>
</dbReference>
<dbReference type="SUPFAM" id="SSF51161">
    <property type="entry name" value="Trimeric LpxA-like enzymes"/>
    <property type="match status" value="1"/>
</dbReference>
<keyword evidence="2" id="KW-1185">Reference proteome</keyword>